<accession>A0A3B0AVV6</accession>
<evidence type="ECO:0000313" key="1">
    <source>
        <dbReference type="EMBL" id="RKN64086.1"/>
    </source>
</evidence>
<dbReference type="AlphaFoldDB" id="A0A3B0AVV6"/>
<dbReference type="EMBL" id="RBAH01000045">
    <property type="protein sequence ID" value="RKN64086.1"/>
    <property type="molecule type" value="Genomic_DNA"/>
</dbReference>
<dbReference type="Proteomes" id="UP000282311">
    <property type="component" value="Unassembled WGS sequence"/>
</dbReference>
<protein>
    <submittedName>
        <fullName evidence="1">VCBS repeat-containing protein</fullName>
    </submittedName>
</protein>
<reference evidence="1 2" key="1">
    <citation type="journal article" date="2007" name="Int. J. Syst. Evol. Microbiol.">
        <title>Paenibacillus ginsengarvi sp. nov., isolated from soil from ginseng cultivation.</title>
        <authorList>
            <person name="Yoon M.H."/>
            <person name="Ten L.N."/>
            <person name="Im W.T."/>
        </authorList>
    </citation>
    <scope>NUCLEOTIDE SEQUENCE [LARGE SCALE GENOMIC DNA]</scope>
    <source>
        <strain evidence="1 2">KCTC 13059</strain>
    </source>
</reference>
<dbReference type="SUPFAM" id="SSF69318">
    <property type="entry name" value="Integrin alpha N-terminal domain"/>
    <property type="match status" value="1"/>
</dbReference>
<dbReference type="RefSeq" id="WP_120751806.1">
    <property type="nucleotide sequence ID" value="NZ_RBAH01000045.1"/>
</dbReference>
<comment type="caution">
    <text evidence="1">The sequence shown here is derived from an EMBL/GenBank/DDBJ whole genome shotgun (WGS) entry which is preliminary data.</text>
</comment>
<organism evidence="1 2">
    <name type="scientific">Paenibacillus ginsengarvi</name>
    <dbReference type="NCBI Taxonomy" id="400777"/>
    <lineage>
        <taxon>Bacteria</taxon>
        <taxon>Bacillati</taxon>
        <taxon>Bacillota</taxon>
        <taxon>Bacilli</taxon>
        <taxon>Bacillales</taxon>
        <taxon>Paenibacillaceae</taxon>
        <taxon>Paenibacillus</taxon>
    </lineage>
</organism>
<dbReference type="Gene3D" id="2.130.10.130">
    <property type="entry name" value="Integrin alpha, N-terminal"/>
    <property type="match status" value="1"/>
</dbReference>
<keyword evidence="2" id="KW-1185">Reference proteome</keyword>
<proteinExistence type="predicted"/>
<dbReference type="OrthoDB" id="9816120at2"/>
<gene>
    <name evidence="1" type="ORF">D7M11_34445</name>
</gene>
<name>A0A3B0AVV6_9BACL</name>
<dbReference type="InterPro" id="IPR028994">
    <property type="entry name" value="Integrin_alpha_N"/>
</dbReference>
<sequence length="662" mass="73287">MTDVKEHAMVFGEPVPIRTEYGPIAFGLVIAGSMVSWSAEHAKDLLISRIWSGLYLYPTERLQDSELDISPKLVCKNKFVPTMGMPADWNRDGEDDLIVSDRYGFLYWFERKGTYPDITFEFVERVRDSRSGLLLNIPYEHPNQTSGDGNGYIDLNFYNYLYPMVYPRPEGQAIDLIVGDMSGCLWWLPDGSGGEDRPEYTGTVYTKALEKSRAQYGKALLESYGMEYVRPAEKIGDEDGVPFLLGDGFEDGKSFPGFFTRPVLYRNPQTASDDLLVLAGYGLPKLIYLQRVHTDEGGKPVFRNLGEVRIDGLDKTMFGLFSLHAKLIVDQTDSGNDLLLTAGTHILRLRYKRTGGVVPAYECIGPISGRNVTTSGYNYSEVLEDRRSGKRYLADSTWTHVEIREIITTKEGVYLAAETTAVEDQNGVFHMEGETDAQESPHSGFHQIAKWDFDGSGRQHLIAGSDKGLLFLLIDEGEAGNDGRFRFRSAGPLKDSEGNVLRIHNRVCPAAVDLDGDGTEDLIVGGATYQGGFRSDPNPGAGVYYMLNKGVGPDGLPILEPARTLPITGHELIVTTNRMIEIQAVDLDDDGCKEVIIMSGADGQTARVYKPEHPLGLRYTGKIVPGMGLLKRVLDLDGDGELELVYGGGEPGVAYYWKTNKQ</sequence>
<evidence type="ECO:0000313" key="2">
    <source>
        <dbReference type="Proteomes" id="UP000282311"/>
    </source>
</evidence>